<dbReference type="InterPro" id="IPR017871">
    <property type="entry name" value="ABC_transporter-like_CS"/>
</dbReference>
<proteinExistence type="inferred from homology"/>
<dbReference type="SUPFAM" id="SSF52540">
    <property type="entry name" value="P-loop containing nucleoside triphosphate hydrolases"/>
    <property type="match status" value="1"/>
</dbReference>
<dbReference type="AlphaFoldDB" id="A0AA35G5V1"/>
<evidence type="ECO:0000313" key="7">
    <source>
        <dbReference type="EMBL" id="BDG60181.1"/>
    </source>
</evidence>
<evidence type="ECO:0000256" key="5">
    <source>
        <dbReference type="ARBA" id="ARBA00022970"/>
    </source>
</evidence>
<reference evidence="7" key="1">
    <citation type="submission" date="2022-03" db="EMBL/GenBank/DDBJ databases">
        <title>Complete genome sequence of Caldinitratiruptor microaerophilus.</title>
        <authorList>
            <person name="Mukaiyama R."/>
            <person name="Nishiyama T."/>
            <person name="Ueda K."/>
        </authorList>
    </citation>
    <scope>NUCLEOTIDE SEQUENCE</scope>
    <source>
        <strain evidence="7">JCM 16183</strain>
    </source>
</reference>
<name>A0AA35G5V1_9FIRM</name>
<dbReference type="PIRSF" id="PIRSF039137">
    <property type="entry name" value="ABC_branched_ATPase"/>
    <property type="match status" value="1"/>
</dbReference>
<dbReference type="GO" id="GO:0015807">
    <property type="term" value="P:L-amino acid transport"/>
    <property type="evidence" value="ECO:0007669"/>
    <property type="project" value="TreeGrafter"/>
</dbReference>
<evidence type="ECO:0000256" key="1">
    <source>
        <dbReference type="ARBA" id="ARBA00005417"/>
    </source>
</evidence>
<dbReference type="GO" id="GO:0016887">
    <property type="term" value="F:ATP hydrolysis activity"/>
    <property type="evidence" value="ECO:0007669"/>
    <property type="project" value="InterPro"/>
</dbReference>
<gene>
    <name evidence="7" type="ORF">caldi_12710</name>
</gene>
<dbReference type="InterPro" id="IPR003593">
    <property type="entry name" value="AAA+_ATPase"/>
</dbReference>
<dbReference type="GO" id="GO:0015658">
    <property type="term" value="F:branched-chain amino acid transmembrane transporter activity"/>
    <property type="evidence" value="ECO:0007669"/>
    <property type="project" value="InterPro"/>
</dbReference>
<dbReference type="RefSeq" id="WP_264844244.1">
    <property type="nucleotide sequence ID" value="NZ_AP025628.1"/>
</dbReference>
<organism evidence="7 8">
    <name type="scientific">Caldinitratiruptor microaerophilus</name>
    <dbReference type="NCBI Taxonomy" id="671077"/>
    <lineage>
        <taxon>Bacteria</taxon>
        <taxon>Bacillati</taxon>
        <taxon>Bacillota</taxon>
        <taxon>Clostridia</taxon>
        <taxon>Eubacteriales</taxon>
        <taxon>Symbiobacteriaceae</taxon>
        <taxon>Caldinitratiruptor</taxon>
    </lineage>
</organism>
<dbReference type="PANTHER" id="PTHR43820:SF4">
    <property type="entry name" value="HIGH-AFFINITY BRANCHED-CHAIN AMINO ACID TRANSPORT ATP-BINDING PROTEIN LIVF"/>
    <property type="match status" value="1"/>
</dbReference>
<dbReference type="KEGG" id="cmic:caldi_12710"/>
<keyword evidence="4 7" id="KW-0067">ATP-binding</keyword>
<keyword evidence="3" id="KW-0547">Nucleotide-binding</keyword>
<dbReference type="Proteomes" id="UP001163687">
    <property type="component" value="Chromosome"/>
</dbReference>
<dbReference type="InterPro" id="IPR030660">
    <property type="entry name" value="ABC_branched_ATPase_LivF/BraG"/>
</dbReference>
<evidence type="ECO:0000313" key="8">
    <source>
        <dbReference type="Proteomes" id="UP001163687"/>
    </source>
</evidence>
<dbReference type="PANTHER" id="PTHR43820">
    <property type="entry name" value="HIGH-AFFINITY BRANCHED-CHAIN AMINO ACID TRANSPORT ATP-BINDING PROTEIN LIVF"/>
    <property type="match status" value="1"/>
</dbReference>
<dbReference type="InterPro" id="IPR003439">
    <property type="entry name" value="ABC_transporter-like_ATP-bd"/>
</dbReference>
<keyword evidence="5" id="KW-0029">Amino-acid transport</keyword>
<evidence type="ECO:0000259" key="6">
    <source>
        <dbReference type="PROSITE" id="PS50893"/>
    </source>
</evidence>
<evidence type="ECO:0000256" key="3">
    <source>
        <dbReference type="ARBA" id="ARBA00022741"/>
    </source>
</evidence>
<dbReference type="CDD" id="cd03224">
    <property type="entry name" value="ABC_TM1139_LivF_branched"/>
    <property type="match status" value="1"/>
</dbReference>
<keyword evidence="8" id="KW-1185">Reference proteome</keyword>
<sequence length="242" mass="26254">MLELQGVHTFYGPVEALKGISLTVRKGEIVALLGANGAGKSTTLRTISGLVHPAQGSILFEGQPIHRLPPEAIVRLGISHVPEGRRVFPGLTVKENLLLGASNRGRVPRSELEADVRQMFRIFPDLERLQDALGWTLSGGQQQMLAIARGLMARPKVLLMDEPSLGLAPIIVQQVFHVIQEINASLGTTVLLVEQNASMALRIAHRGYVMETGRIVLEGEAADLLKDPEVREAYLGGRRQAG</sequence>
<dbReference type="GO" id="GO:0005524">
    <property type="term" value="F:ATP binding"/>
    <property type="evidence" value="ECO:0007669"/>
    <property type="project" value="UniProtKB-KW"/>
</dbReference>
<evidence type="ECO:0000256" key="2">
    <source>
        <dbReference type="ARBA" id="ARBA00022448"/>
    </source>
</evidence>
<evidence type="ECO:0000256" key="4">
    <source>
        <dbReference type="ARBA" id="ARBA00022840"/>
    </source>
</evidence>
<comment type="similarity">
    <text evidence="1">Belongs to the ABC transporter superfamily.</text>
</comment>
<dbReference type="Pfam" id="PF00005">
    <property type="entry name" value="ABC_tran"/>
    <property type="match status" value="1"/>
</dbReference>
<feature type="domain" description="ABC transporter" evidence="6">
    <location>
        <begin position="2"/>
        <end position="237"/>
    </location>
</feature>
<dbReference type="SMART" id="SM00382">
    <property type="entry name" value="AAA"/>
    <property type="match status" value="1"/>
</dbReference>
<accession>A0AA35G5V1</accession>
<keyword evidence="2" id="KW-0813">Transport</keyword>
<dbReference type="Gene3D" id="3.40.50.300">
    <property type="entry name" value="P-loop containing nucleotide triphosphate hydrolases"/>
    <property type="match status" value="1"/>
</dbReference>
<dbReference type="PROSITE" id="PS50893">
    <property type="entry name" value="ABC_TRANSPORTER_2"/>
    <property type="match status" value="1"/>
</dbReference>
<dbReference type="EMBL" id="AP025628">
    <property type="protein sequence ID" value="BDG60181.1"/>
    <property type="molecule type" value="Genomic_DNA"/>
</dbReference>
<dbReference type="PROSITE" id="PS00211">
    <property type="entry name" value="ABC_TRANSPORTER_1"/>
    <property type="match status" value="1"/>
</dbReference>
<dbReference type="InterPro" id="IPR052156">
    <property type="entry name" value="BCAA_Transport_ATP-bd_LivF"/>
</dbReference>
<protein>
    <submittedName>
        <fullName evidence="7">ABC transporter ATP-binding protein</fullName>
    </submittedName>
</protein>
<dbReference type="InterPro" id="IPR027417">
    <property type="entry name" value="P-loop_NTPase"/>
</dbReference>